<gene>
    <name evidence="1" type="ordered locus">AZOLI_p10781</name>
</gene>
<dbReference type="EMBL" id="FQ311869">
    <property type="protein sequence ID" value="CBS88991.1"/>
    <property type="molecule type" value="Genomic_DNA"/>
</dbReference>
<accession>G7ZBY9</accession>
<geneLocation type="plasmid" evidence="1 2">
    <name>AZO_p1</name>
</geneLocation>
<dbReference type="Proteomes" id="UP000005667">
    <property type="component" value="Plasmid AZO_p1"/>
</dbReference>
<protein>
    <submittedName>
        <fullName evidence="1">Uncharacterized protein</fullName>
    </submittedName>
</protein>
<evidence type="ECO:0000313" key="2">
    <source>
        <dbReference type="Proteomes" id="UP000005667"/>
    </source>
</evidence>
<evidence type="ECO:0000313" key="1">
    <source>
        <dbReference type="EMBL" id="CBS88991.1"/>
    </source>
</evidence>
<dbReference type="RefSeq" id="WP_014188444.1">
    <property type="nucleotide sequence ID" value="NC_016585.1"/>
</dbReference>
<organism evidence="1 2">
    <name type="scientific">Azospirillum lipoferum (strain 4B)</name>
    <dbReference type="NCBI Taxonomy" id="862719"/>
    <lineage>
        <taxon>Bacteria</taxon>
        <taxon>Pseudomonadati</taxon>
        <taxon>Pseudomonadota</taxon>
        <taxon>Alphaproteobacteria</taxon>
        <taxon>Rhodospirillales</taxon>
        <taxon>Azospirillaceae</taxon>
        <taxon>Azospirillum</taxon>
    </lineage>
</organism>
<dbReference type="HOGENOM" id="CLU_2153123_0_0_5"/>
<reference evidence="2" key="1">
    <citation type="journal article" date="2011" name="PLoS Genet.">
        <title>Azospirillum genomes reveal transition of bacteria from aquatic to terrestrial environments.</title>
        <authorList>
            <person name="Wisniewski-Dye F."/>
            <person name="Borziak K."/>
            <person name="Khalsa-Moyers G."/>
            <person name="Alexandre G."/>
            <person name="Sukharnikov L.O."/>
            <person name="Wuichet K."/>
            <person name="Hurst G.B."/>
            <person name="McDonald W.H."/>
            <person name="Robertson J.S."/>
            <person name="Barbe V."/>
            <person name="Calteau A."/>
            <person name="Rouy Z."/>
            <person name="Mangenot S."/>
            <person name="Prigent-Combaret C."/>
            <person name="Normand P."/>
            <person name="Boyer M."/>
            <person name="Siguier P."/>
            <person name="Dessaux Y."/>
            <person name="Elmerich C."/>
            <person name="Condemine G."/>
            <person name="Krishnen G."/>
            <person name="Kennedy I."/>
            <person name="Paterson A.H."/>
            <person name="Gonzalez V."/>
            <person name="Mavingui P."/>
            <person name="Zhulin I.B."/>
        </authorList>
    </citation>
    <scope>NUCLEOTIDE SEQUENCE [LARGE SCALE GENOMIC DNA]</scope>
    <source>
        <strain evidence="2">4B</strain>
    </source>
</reference>
<proteinExistence type="predicted"/>
<dbReference type="AlphaFoldDB" id="G7ZBY9"/>
<dbReference type="KEGG" id="ali:AZOLI_p10781"/>
<keyword evidence="2" id="KW-1185">Reference proteome</keyword>
<keyword evidence="1" id="KW-0614">Plasmid</keyword>
<sequence>MSAIEAARFENGEPLPYIRLGDTHALGWTADGPLAVHTPPLAAGVVRVACSAPCRIAIGPDATATAGDAILCPFVIERFVVRGGDRVSVWTDDPTRHLGAVTVTSAGGLAS</sequence>
<name>G7ZBY9_AZOL4</name>